<dbReference type="EMBL" id="QFOT01000096">
    <property type="protein sequence ID" value="PZP54993.1"/>
    <property type="molecule type" value="Genomic_DNA"/>
</dbReference>
<dbReference type="GO" id="GO:0006400">
    <property type="term" value="P:tRNA modification"/>
    <property type="evidence" value="ECO:0007669"/>
    <property type="project" value="UniProtKB-UniRule"/>
</dbReference>
<feature type="domain" description="Rhodanese" evidence="2">
    <location>
        <begin position="130"/>
        <end position="224"/>
    </location>
</feature>
<dbReference type="Gene3D" id="3.30.70.100">
    <property type="match status" value="1"/>
</dbReference>
<evidence type="ECO:0000313" key="3">
    <source>
        <dbReference type="EMBL" id="PZP54993.1"/>
    </source>
</evidence>
<name>A0A2W5FJ46_9BACT</name>
<evidence type="ECO:0000256" key="1">
    <source>
        <dbReference type="HAMAP-Rule" id="MF_00469"/>
    </source>
</evidence>
<dbReference type="HAMAP" id="MF_00469">
    <property type="entry name" value="TrhO"/>
    <property type="match status" value="1"/>
</dbReference>
<comment type="caution">
    <text evidence="3">The sequence shown here is derived from an EMBL/GenBank/DDBJ whole genome shotgun (WGS) entry which is preliminary data.</text>
</comment>
<proteinExistence type="inferred from homology"/>
<dbReference type="SMART" id="SM00450">
    <property type="entry name" value="RHOD"/>
    <property type="match status" value="1"/>
</dbReference>
<dbReference type="InterPro" id="IPR036280">
    <property type="entry name" value="Multihaem_cyt_sf"/>
</dbReference>
<dbReference type="InterPro" id="IPR001763">
    <property type="entry name" value="Rhodanese-like_dom"/>
</dbReference>
<comment type="catalytic activity">
    <reaction evidence="1">
        <text>uridine(34) in tRNA + AH2 + O2 = 5-hydroxyuridine(34) in tRNA + A + H2O</text>
        <dbReference type="Rhea" id="RHEA:64224"/>
        <dbReference type="Rhea" id="RHEA-COMP:11727"/>
        <dbReference type="Rhea" id="RHEA-COMP:13381"/>
        <dbReference type="ChEBI" id="CHEBI:13193"/>
        <dbReference type="ChEBI" id="CHEBI:15377"/>
        <dbReference type="ChEBI" id="CHEBI:15379"/>
        <dbReference type="ChEBI" id="CHEBI:17499"/>
        <dbReference type="ChEBI" id="CHEBI:65315"/>
        <dbReference type="ChEBI" id="CHEBI:136877"/>
    </reaction>
</comment>
<dbReference type="Pfam" id="PF00581">
    <property type="entry name" value="Rhodanese"/>
    <property type="match status" value="1"/>
</dbReference>
<accession>A0A2W5FJ46</accession>
<sequence length="305" mass="34500">MRTSMNNTIWTVCALYRFVEINDLPAMQEAVKAICSKHNICGTILLAPEGINGTVGAPTPEDMEVLINFLDAQLEIRKGQVKYSESNKRPFLRAKIKLKKEIITMRQPQANPTKVVGTYVEPKDWNALISDPDVLVLDTRNDYETQLGIFKGAVDPDIKIFTEFTEFVKTKLDPQKHQKVAMFCTGGIRCEKASSYMLGEGFGEVYHLKGGILKYLEDVPAEESMWEGECFVFDRRVGITHGLEQGILETCFGCRASITPEDRTRPEFEEGVSCHHCHGTLTEKQIASKRMRHQHKMQHAKKMSA</sequence>
<dbReference type="CDD" id="cd01518">
    <property type="entry name" value="RHOD_YceA"/>
    <property type="match status" value="1"/>
</dbReference>
<keyword evidence="1" id="KW-0560">Oxidoreductase</keyword>
<protein>
    <recommendedName>
        <fullName evidence="1">tRNA uridine(34) hydroxylase</fullName>
        <ecNumber evidence="1">1.14.-.-</ecNumber>
    </recommendedName>
    <alternativeName>
        <fullName evidence="1">tRNA hydroxylation protein O</fullName>
    </alternativeName>
</protein>
<dbReference type="PANTHER" id="PTHR43268">
    <property type="entry name" value="THIOSULFATE SULFURTRANSFERASE/RHODANESE-LIKE DOMAIN-CONTAINING PROTEIN 2"/>
    <property type="match status" value="1"/>
</dbReference>
<dbReference type="EC" id="1.14.-.-" evidence="1"/>
<reference evidence="3 4" key="1">
    <citation type="submission" date="2017-08" db="EMBL/GenBank/DDBJ databases">
        <title>Infants hospitalized years apart are colonized by the same room-sourced microbial strains.</title>
        <authorList>
            <person name="Brooks B."/>
            <person name="Olm M.R."/>
            <person name="Firek B.A."/>
            <person name="Baker R."/>
            <person name="Thomas B.C."/>
            <person name="Morowitz M.J."/>
            <person name="Banfield J.F."/>
        </authorList>
    </citation>
    <scope>NUCLEOTIDE SEQUENCE [LARGE SCALE GENOMIC DNA]</scope>
    <source>
        <strain evidence="3">S2_006_000_R2_64</strain>
    </source>
</reference>
<dbReference type="PROSITE" id="PS50206">
    <property type="entry name" value="RHODANESE_3"/>
    <property type="match status" value="1"/>
</dbReference>
<dbReference type="SUPFAM" id="SSF52821">
    <property type="entry name" value="Rhodanese/Cell cycle control phosphatase"/>
    <property type="match status" value="1"/>
</dbReference>
<dbReference type="GO" id="GO:0016705">
    <property type="term" value="F:oxidoreductase activity, acting on paired donors, with incorporation or reduction of molecular oxygen"/>
    <property type="evidence" value="ECO:0007669"/>
    <property type="project" value="UniProtKB-UniRule"/>
</dbReference>
<keyword evidence="1" id="KW-0819">tRNA processing</keyword>
<evidence type="ECO:0000259" key="2">
    <source>
        <dbReference type="PROSITE" id="PS50206"/>
    </source>
</evidence>
<dbReference type="Proteomes" id="UP000249739">
    <property type="component" value="Unassembled WGS sequence"/>
</dbReference>
<dbReference type="InterPro" id="IPR040503">
    <property type="entry name" value="TRHO_N"/>
</dbReference>
<comment type="similarity">
    <text evidence="1">Belongs to the TrhO family.</text>
</comment>
<dbReference type="Gene3D" id="3.40.250.10">
    <property type="entry name" value="Rhodanese-like domain"/>
    <property type="match status" value="1"/>
</dbReference>
<dbReference type="SUPFAM" id="SSF48695">
    <property type="entry name" value="Multiheme cytochromes"/>
    <property type="match status" value="1"/>
</dbReference>
<evidence type="ECO:0000313" key="4">
    <source>
        <dbReference type="Proteomes" id="UP000249739"/>
    </source>
</evidence>
<dbReference type="InterPro" id="IPR036873">
    <property type="entry name" value="Rhodanese-like_dom_sf"/>
</dbReference>
<dbReference type="NCBIfam" id="NF001136">
    <property type="entry name" value="PRK00142.1-4"/>
    <property type="match status" value="1"/>
</dbReference>
<dbReference type="AlphaFoldDB" id="A0A2W5FJ46"/>
<dbReference type="InterPro" id="IPR020936">
    <property type="entry name" value="TrhO"/>
</dbReference>
<gene>
    <name evidence="1" type="primary">trhO</name>
    <name evidence="3" type="ORF">DI586_08230</name>
</gene>
<dbReference type="Pfam" id="PF17773">
    <property type="entry name" value="UPF0176_N"/>
    <property type="match status" value="1"/>
</dbReference>
<dbReference type="PANTHER" id="PTHR43268:SF3">
    <property type="entry name" value="RHODANESE-LIKE DOMAIN-CONTAINING PROTEIN 7-RELATED"/>
    <property type="match status" value="1"/>
</dbReference>
<organism evidence="3 4">
    <name type="scientific">Micavibrio aeruginosavorus</name>
    <dbReference type="NCBI Taxonomy" id="349221"/>
    <lineage>
        <taxon>Bacteria</taxon>
        <taxon>Pseudomonadati</taxon>
        <taxon>Bdellovibrionota</taxon>
        <taxon>Bdellovibrionia</taxon>
        <taxon>Bdellovibrionales</taxon>
        <taxon>Pseudobdellovibrionaceae</taxon>
        <taxon>Micavibrio</taxon>
    </lineage>
</organism>
<comment type="function">
    <text evidence="1">Catalyzes oxygen-dependent 5-hydroxyuridine (ho5U) modification at position 34 in tRNAs.</text>
</comment>